<feature type="compositionally biased region" description="Polar residues" evidence="5">
    <location>
        <begin position="231"/>
        <end position="243"/>
    </location>
</feature>
<evidence type="ECO:0000313" key="7">
    <source>
        <dbReference type="Proteomes" id="UP000289340"/>
    </source>
</evidence>
<dbReference type="PANTHER" id="PTHR36066:SF2">
    <property type="entry name" value="TRANSCRIPTION FACTOR BHLH145"/>
    <property type="match status" value="1"/>
</dbReference>
<feature type="region of interest" description="Disordered" evidence="5">
    <location>
        <begin position="284"/>
        <end position="316"/>
    </location>
</feature>
<keyword evidence="7" id="KW-1185">Reference proteome</keyword>
<keyword evidence="3" id="KW-0804">Transcription</keyword>
<name>A0A445KXY0_GLYSO</name>
<reference evidence="6 7" key="1">
    <citation type="submission" date="2018-09" db="EMBL/GenBank/DDBJ databases">
        <title>A high-quality reference genome of wild soybean provides a powerful tool to mine soybean genomes.</title>
        <authorList>
            <person name="Xie M."/>
            <person name="Chung C.Y.L."/>
            <person name="Li M.-W."/>
            <person name="Wong F.-L."/>
            <person name="Chan T.-F."/>
            <person name="Lam H.-M."/>
        </authorList>
    </citation>
    <scope>NUCLEOTIDE SEQUENCE [LARGE SCALE GENOMIC DNA]</scope>
    <source>
        <strain evidence="7">cv. W05</strain>
        <tissue evidence="6">Hypocotyl of etiolated seedlings</tissue>
    </source>
</reference>
<sequence>MGGDCGTWVPHLQFGWQSPNLNPLDMGKPVGISAAMNPGFNMVSSNETVPAFVSSALPHLQLGHSYEPSGWSYCLPPFRQGFSPALNFNAEGKTPADHVKTFGDKIGPYGESSSHQKQFLVIDQTGGQTTIVYSSMFGNPDECLASWHSKLHGANYLRGNEPSFRRDLNLNLNLNLKVNMTEPTLAHKVDENLKTSIESEMHEDTEEINALLYSDSYGYSTQDEDDDDEVTSTGHSPSTMTTHDNCEAFRGETAEEVASIAGKTKKRKQLDGYYDDIQLIDTGSSQNLNKSSATGDDAESRCSSNNNEGSLSGNKKMKKDKIRDVLSILRSIIPGGKDKDPAMLLDDAIHCLKNLKHKAQALRLDAFALETYHCLEAGPTCRISRYG</sequence>
<feature type="region of interest" description="Disordered" evidence="5">
    <location>
        <begin position="217"/>
        <end position="246"/>
    </location>
</feature>
<gene>
    <name evidence="6" type="ORF">D0Y65_009229</name>
</gene>
<dbReference type="EMBL" id="QZWG01000004">
    <property type="protein sequence ID" value="RZC15814.1"/>
    <property type="molecule type" value="Genomic_DNA"/>
</dbReference>
<feature type="compositionally biased region" description="Low complexity" evidence="5">
    <location>
        <begin position="303"/>
        <end position="314"/>
    </location>
</feature>
<comment type="caution">
    <text evidence="6">The sequence shown here is derived from an EMBL/GenBank/DDBJ whole genome shotgun (WGS) entry which is preliminary data.</text>
</comment>
<dbReference type="InterPro" id="IPR036638">
    <property type="entry name" value="HLH_DNA-bd_sf"/>
</dbReference>
<accession>A0A445KXY0</accession>
<protein>
    <submittedName>
        <fullName evidence="6">Transcription factor bHLH143</fullName>
    </submittedName>
</protein>
<dbReference type="GO" id="GO:0046983">
    <property type="term" value="F:protein dimerization activity"/>
    <property type="evidence" value="ECO:0007669"/>
    <property type="project" value="InterPro"/>
</dbReference>
<evidence type="ECO:0000313" key="6">
    <source>
        <dbReference type="EMBL" id="RZC15814.1"/>
    </source>
</evidence>
<keyword evidence="4" id="KW-0539">Nucleus</keyword>
<dbReference type="InterPro" id="IPR037546">
    <property type="entry name" value="SAC51-like"/>
</dbReference>
<dbReference type="SUPFAM" id="SSF47459">
    <property type="entry name" value="HLH, helix-loop-helix DNA-binding domain"/>
    <property type="match status" value="1"/>
</dbReference>
<dbReference type="Pfam" id="PF23173">
    <property type="entry name" value="bHLH_SAC51"/>
    <property type="match status" value="1"/>
</dbReference>
<evidence type="ECO:0000256" key="4">
    <source>
        <dbReference type="ARBA" id="ARBA00023242"/>
    </source>
</evidence>
<feature type="compositionally biased region" description="Polar residues" evidence="5">
    <location>
        <begin position="284"/>
        <end position="294"/>
    </location>
</feature>
<organism evidence="6 7">
    <name type="scientific">Glycine soja</name>
    <name type="common">Wild soybean</name>
    <dbReference type="NCBI Taxonomy" id="3848"/>
    <lineage>
        <taxon>Eukaryota</taxon>
        <taxon>Viridiplantae</taxon>
        <taxon>Streptophyta</taxon>
        <taxon>Embryophyta</taxon>
        <taxon>Tracheophyta</taxon>
        <taxon>Spermatophyta</taxon>
        <taxon>Magnoliopsida</taxon>
        <taxon>eudicotyledons</taxon>
        <taxon>Gunneridae</taxon>
        <taxon>Pentapetalae</taxon>
        <taxon>rosids</taxon>
        <taxon>fabids</taxon>
        <taxon>Fabales</taxon>
        <taxon>Fabaceae</taxon>
        <taxon>Papilionoideae</taxon>
        <taxon>50 kb inversion clade</taxon>
        <taxon>NPAAA clade</taxon>
        <taxon>indigoferoid/millettioid clade</taxon>
        <taxon>Phaseoleae</taxon>
        <taxon>Glycine</taxon>
        <taxon>Glycine subgen. Soja</taxon>
    </lineage>
</organism>
<dbReference type="Proteomes" id="UP000289340">
    <property type="component" value="Chromosome 4"/>
</dbReference>
<dbReference type="PANTHER" id="PTHR36066">
    <property type="entry name" value="TRANSCRIPTION FACTOR BHLH145"/>
    <property type="match status" value="1"/>
</dbReference>
<evidence type="ECO:0000256" key="1">
    <source>
        <dbReference type="ARBA" id="ARBA00004123"/>
    </source>
</evidence>
<proteinExistence type="predicted"/>
<evidence type="ECO:0000256" key="2">
    <source>
        <dbReference type="ARBA" id="ARBA00023015"/>
    </source>
</evidence>
<comment type="subcellular location">
    <subcellularLocation>
        <location evidence="1">Nucleus</location>
    </subcellularLocation>
</comment>
<dbReference type="GO" id="GO:0005634">
    <property type="term" value="C:nucleus"/>
    <property type="evidence" value="ECO:0007669"/>
    <property type="project" value="UniProtKB-SubCell"/>
</dbReference>
<dbReference type="AlphaFoldDB" id="A0A445KXY0"/>
<keyword evidence="2" id="KW-0805">Transcription regulation</keyword>
<evidence type="ECO:0000256" key="5">
    <source>
        <dbReference type="SAM" id="MobiDB-lite"/>
    </source>
</evidence>
<evidence type="ECO:0000256" key="3">
    <source>
        <dbReference type="ARBA" id="ARBA00023163"/>
    </source>
</evidence>